<organism evidence="2 3">
    <name type="scientific">Luteolibacter arcticus</name>
    <dbReference type="NCBI Taxonomy" id="1581411"/>
    <lineage>
        <taxon>Bacteria</taxon>
        <taxon>Pseudomonadati</taxon>
        <taxon>Verrucomicrobiota</taxon>
        <taxon>Verrucomicrobiia</taxon>
        <taxon>Verrucomicrobiales</taxon>
        <taxon>Verrucomicrobiaceae</taxon>
        <taxon>Luteolibacter</taxon>
    </lineage>
</organism>
<comment type="caution">
    <text evidence="2">The sequence shown here is derived from an EMBL/GenBank/DDBJ whole genome shotgun (WGS) entry which is preliminary data.</text>
</comment>
<dbReference type="EMBL" id="JAPDDT010000021">
    <property type="protein sequence ID" value="MCW1926123.1"/>
    <property type="molecule type" value="Genomic_DNA"/>
</dbReference>
<dbReference type="Proteomes" id="UP001320876">
    <property type="component" value="Unassembled WGS sequence"/>
</dbReference>
<proteinExistence type="predicted"/>
<keyword evidence="3" id="KW-1185">Reference proteome</keyword>
<reference evidence="2 3" key="1">
    <citation type="submission" date="2022-10" db="EMBL/GenBank/DDBJ databases">
        <title>Luteolibacter arcticus strain CCTCC AB 2014275, whole genome shotgun sequencing project.</title>
        <authorList>
            <person name="Zhao G."/>
            <person name="Shen L."/>
        </authorList>
    </citation>
    <scope>NUCLEOTIDE SEQUENCE [LARGE SCALE GENOMIC DNA]</scope>
    <source>
        <strain evidence="2 3">CCTCC AB 2014275</strain>
    </source>
</reference>
<evidence type="ECO:0000313" key="2">
    <source>
        <dbReference type="EMBL" id="MCW1926123.1"/>
    </source>
</evidence>
<dbReference type="RefSeq" id="WP_264490231.1">
    <property type="nucleotide sequence ID" value="NZ_JAPDDT010000021.1"/>
</dbReference>
<protein>
    <submittedName>
        <fullName evidence="2">Uncharacterized protein</fullName>
    </submittedName>
</protein>
<evidence type="ECO:0000313" key="3">
    <source>
        <dbReference type="Proteomes" id="UP001320876"/>
    </source>
</evidence>
<name>A0ABT3GRI9_9BACT</name>
<evidence type="ECO:0000256" key="1">
    <source>
        <dbReference type="SAM" id="SignalP"/>
    </source>
</evidence>
<accession>A0ABT3GRI9</accession>
<gene>
    <name evidence="2" type="ORF">OKA05_26430</name>
</gene>
<keyword evidence="1" id="KW-0732">Signal</keyword>
<feature type="chain" id="PRO_5046742554" evidence="1">
    <location>
        <begin position="24"/>
        <end position="129"/>
    </location>
</feature>
<sequence length="129" mass="13611">MKSTFRSLILAAFAAGLTSTVSAETPGKGTTIHLGSHKAGTQEEIQKLKKGDHYALVCMECESMTVKEAADDKEGEALCHDGGSVHCDSCKKKFTIKSSGPAGKGSTSKKVTYVNADGKPCMFVVPIKK</sequence>
<feature type="signal peptide" evidence="1">
    <location>
        <begin position="1"/>
        <end position="23"/>
    </location>
</feature>